<evidence type="ECO:0000256" key="1">
    <source>
        <dbReference type="ARBA" id="ARBA00022722"/>
    </source>
</evidence>
<evidence type="ECO:0000256" key="7">
    <source>
        <dbReference type="SAM" id="MobiDB-lite"/>
    </source>
</evidence>
<accession>A0A0H5RSV2</accession>
<sequence length="261" mass="29291">DAIRSQYPSDSDHDVGDAPPIPDLDKPEPDLDQEVVNGPRRRLIRLRPAGEFLADPSRIENPADHDQRVRQFPHVQGQYASSVYIRFPSSTVALLADIRQSIIAASRPDLIPVPARDIHISLSKTFTLRRHEIQPFIRAIESVLVHLPSSTIGFQGVAAFINEDKSRTFFGMTLNDNDRVLQMIAAVDSVMSRFGLALYYNPAKPHATVLWILGDHFQELSELPGAINYARIDTIVDRIHVKIGDKEYAIALSNKTHWSDT</sequence>
<proteinExistence type="predicted"/>
<dbReference type="AlphaFoldDB" id="A0A0H5RSV2"/>
<evidence type="ECO:0000256" key="4">
    <source>
        <dbReference type="ARBA" id="ARBA00023242"/>
    </source>
</evidence>
<evidence type="ECO:0000256" key="3">
    <source>
        <dbReference type="ARBA" id="ARBA00023239"/>
    </source>
</evidence>
<keyword evidence="3" id="KW-0456">Lyase</keyword>
<dbReference type="InterPro" id="IPR009097">
    <property type="entry name" value="Cyclic_Pdiesterase"/>
</dbReference>
<keyword evidence="1" id="KW-0540">Nuclease</keyword>
<organism evidence="8">
    <name type="scientific">Spongospora subterranea</name>
    <dbReference type="NCBI Taxonomy" id="70186"/>
    <lineage>
        <taxon>Eukaryota</taxon>
        <taxon>Sar</taxon>
        <taxon>Rhizaria</taxon>
        <taxon>Endomyxa</taxon>
        <taxon>Phytomyxea</taxon>
        <taxon>Plasmodiophorida</taxon>
        <taxon>Plasmodiophoridae</taxon>
        <taxon>Spongospora</taxon>
    </lineage>
</organism>
<keyword evidence="2" id="KW-0378">Hydrolase</keyword>
<dbReference type="GO" id="GO:0034477">
    <property type="term" value="P:U6 snRNA 3'-end processing"/>
    <property type="evidence" value="ECO:0007669"/>
    <property type="project" value="InterPro"/>
</dbReference>
<dbReference type="Pfam" id="PF09749">
    <property type="entry name" value="HVSL"/>
    <property type="match status" value="1"/>
</dbReference>
<dbReference type="GO" id="GO:0000175">
    <property type="term" value="F:3'-5'-RNA exonuclease activity"/>
    <property type="evidence" value="ECO:0007669"/>
    <property type="project" value="TreeGrafter"/>
</dbReference>
<dbReference type="GO" id="GO:0016829">
    <property type="term" value="F:lyase activity"/>
    <property type="evidence" value="ECO:0007669"/>
    <property type="project" value="UniProtKB-KW"/>
</dbReference>
<keyword evidence="4" id="KW-0539">Nucleus</keyword>
<dbReference type="EMBL" id="HACM01011352">
    <property type="protein sequence ID" value="CRZ11794.1"/>
    <property type="molecule type" value="Transcribed_RNA"/>
</dbReference>
<name>A0A0H5RSV2_9EUKA</name>
<dbReference type="InterPro" id="IPR027521">
    <property type="entry name" value="Usb1"/>
</dbReference>
<feature type="region of interest" description="Disordered" evidence="7">
    <location>
        <begin position="1"/>
        <end position="38"/>
    </location>
</feature>
<evidence type="ECO:0000256" key="5">
    <source>
        <dbReference type="ARBA" id="ARBA00029543"/>
    </source>
</evidence>
<evidence type="ECO:0000256" key="6">
    <source>
        <dbReference type="ARBA" id="ARBA00030030"/>
    </source>
</evidence>
<dbReference type="PANTHER" id="PTHR13522:SF3">
    <property type="entry name" value="U6 SNRNA PHOSPHODIESTERASE 1"/>
    <property type="match status" value="1"/>
</dbReference>
<dbReference type="Gene3D" id="3.90.1140.10">
    <property type="entry name" value="Cyclic phosphodiesterase"/>
    <property type="match status" value="1"/>
</dbReference>
<evidence type="ECO:0000256" key="2">
    <source>
        <dbReference type="ARBA" id="ARBA00022801"/>
    </source>
</evidence>
<feature type="non-terminal residue" evidence="8">
    <location>
        <position position="1"/>
    </location>
</feature>
<dbReference type="GO" id="GO:0005634">
    <property type="term" value="C:nucleus"/>
    <property type="evidence" value="ECO:0007669"/>
    <property type="project" value="TreeGrafter"/>
</dbReference>
<reference evidence="8" key="1">
    <citation type="submission" date="2015-04" db="EMBL/GenBank/DDBJ databases">
        <title>The genome sequence of the plant pathogenic Rhizarian Plasmodiophora brassicae reveals insights in its biotrophic life cycle and the origin of chitin synthesis.</title>
        <authorList>
            <person name="Schwelm A."/>
            <person name="Fogelqvist J."/>
            <person name="Knaust A."/>
            <person name="Julke S."/>
            <person name="Lilja T."/>
            <person name="Dhandapani V."/>
            <person name="Bonilla-Rosso G."/>
            <person name="Karlsson M."/>
            <person name="Shevchenko A."/>
            <person name="Choi S.R."/>
            <person name="Kim H.G."/>
            <person name="Park J.Y."/>
            <person name="Lim Y.P."/>
            <person name="Ludwig-Muller J."/>
            <person name="Dixelius C."/>
        </authorList>
    </citation>
    <scope>NUCLEOTIDE SEQUENCE</scope>
    <source>
        <tissue evidence="8">Potato root galls</tissue>
    </source>
</reference>
<dbReference type="PANTHER" id="PTHR13522">
    <property type="entry name" value="U6 SNRNA PHOSPHODIESTERASE 1"/>
    <property type="match status" value="1"/>
</dbReference>
<protein>
    <recommendedName>
        <fullName evidence="5">U6 snRNA phosphodiesterase 1</fullName>
    </recommendedName>
    <alternativeName>
        <fullName evidence="6">3'-5' RNA exonuclease USB1</fullName>
    </alternativeName>
</protein>
<dbReference type="SUPFAM" id="SSF55144">
    <property type="entry name" value="LigT-like"/>
    <property type="match status" value="1"/>
</dbReference>
<evidence type="ECO:0000313" key="8">
    <source>
        <dbReference type="EMBL" id="CRZ11794.1"/>
    </source>
</evidence>